<name>A0A072R887_BARBA</name>
<sequence length="126" mass="14491">MHNTIQPHAKPHKILMRALIRLHFIISLAIYFLYILYFSLQLLKQLANYGDILPFSSLAPCPPTIGLIQSVLFFCFALPHAHLQFTILTDTTNDEKRHQTPFKLKVLSCKLKSCALKTLFFIYNGT</sequence>
<protein>
    <submittedName>
        <fullName evidence="2">Uncharacterized protein</fullName>
    </submittedName>
</protein>
<dbReference type="HOGENOM" id="CLU_1977216_0_0_5"/>
<keyword evidence="1" id="KW-0812">Transmembrane</keyword>
<dbReference type="Proteomes" id="UP000031740">
    <property type="component" value="Unassembled WGS sequence"/>
</dbReference>
<keyword evidence="1" id="KW-0472">Membrane</keyword>
<organism evidence="2 3">
    <name type="scientific">Bartonella bacilliformis Ver097</name>
    <dbReference type="NCBI Taxonomy" id="1293911"/>
    <lineage>
        <taxon>Bacteria</taxon>
        <taxon>Pseudomonadati</taxon>
        <taxon>Pseudomonadota</taxon>
        <taxon>Alphaproteobacteria</taxon>
        <taxon>Hyphomicrobiales</taxon>
        <taxon>Bartonellaceae</taxon>
        <taxon>Bartonella</taxon>
    </lineage>
</organism>
<evidence type="ECO:0000313" key="2">
    <source>
        <dbReference type="EMBL" id="KEG21442.1"/>
    </source>
</evidence>
<evidence type="ECO:0000313" key="3">
    <source>
        <dbReference type="Proteomes" id="UP000031740"/>
    </source>
</evidence>
<accession>A0A072R887</accession>
<reference evidence="2 3" key="1">
    <citation type="submission" date="2013-04" db="EMBL/GenBank/DDBJ databases">
        <title>The Genome Sequence of Bartonella bacilliformis Ver097.</title>
        <authorList>
            <consortium name="The Broad Institute Genomics Platform"/>
            <consortium name="The Broad Institute Genome Sequencing Center for Infectious Disease"/>
            <person name="Feldgarden M."/>
            <person name="Kirby J."/>
            <person name="Birtles R."/>
            <person name="Dasch G."/>
            <person name="Hendrix L."/>
            <person name="Koehler J."/>
            <person name="Walker B."/>
            <person name="Young S.K."/>
            <person name="Zeng Q."/>
            <person name="Gargeya S."/>
            <person name="Fitzgerald M."/>
            <person name="Haas B."/>
            <person name="Abouelleil A."/>
            <person name="Allen A.W."/>
            <person name="Alvarado L."/>
            <person name="Arachchi H.M."/>
            <person name="Berlin A.M."/>
            <person name="Chapman S.B."/>
            <person name="Gainer-Dewar J."/>
            <person name="Goldberg J."/>
            <person name="Griggs A."/>
            <person name="Gujja S."/>
            <person name="Hansen M."/>
            <person name="Howarth C."/>
            <person name="Imamovic A."/>
            <person name="Ireland A."/>
            <person name="Larimer J."/>
            <person name="McCowan C."/>
            <person name="Murphy C."/>
            <person name="Pearson M."/>
            <person name="Poon T.W."/>
            <person name="Priest M."/>
            <person name="Roberts A."/>
            <person name="Saif S."/>
            <person name="Shea T."/>
            <person name="Sisk P."/>
            <person name="Sykes S."/>
            <person name="Wortman J."/>
            <person name="Nusbaum C."/>
            <person name="Birren B."/>
        </authorList>
    </citation>
    <scope>NUCLEOTIDE SEQUENCE [LARGE SCALE GENOMIC DNA]</scope>
    <source>
        <strain evidence="2 3">Ver097</strain>
    </source>
</reference>
<gene>
    <name evidence="2" type="ORF">H710_00393</name>
</gene>
<comment type="caution">
    <text evidence="2">The sequence shown here is derived from an EMBL/GenBank/DDBJ whole genome shotgun (WGS) entry which is preliminary data.</text>
</comment>
<feature type="transmembrane region" description="Helical" evidence="1">
    <location>
        <begin position="52"/>
        <end position="78"/>
    </location>
</feature>
<feature type="transmembrane region" description="Helical" evidence="1">
    <location>
        <begin position="20"/>
        <end position="40"/>
    </location>
</feature>
<evidence type="ECO:0000256" key="1">
    <source>
        <dbReference type="SAM" id="Phobius"/>
    </source>
</evidence>
<keyword evidence="1" id="KW-1133">Transmembrane helix</keyword>
<dbReference type="AlphaFoldDB" id="A0A072R887"/>
<dbReference type="EMBL" id="ASIV01000001">
    <property type="protein sequence ID" value="KEG21442.1"/>
    <property type="molecule type" value="Genomic_DNA"/>
</dbReference>
<proteinExistence type="predicted"/>